<gene>
    <name evidence="4" type="ORF">FC82_GL001324</name>
</gene>
<dbReference type="Proteomes" id="UP000051845">
    <property type="component" value="Unassembled WGS sequence"/>
</dbReference>
<keyword evidence="2" id="KW-0175">Coiled coil</keyword>
<dbReference type="InterPro" id="IPR009061">
    <property type="entry name" value="DNA-bd_dom_put_sf"/>
</dbReference>
<dbReference type="PATRIC" id="fig|1423733.4.peg.1392"/>
<evidence type="ECO:0000256" key="1">
    <source>
        <dbReference type="ARBA" id="ARBA00023125"/>
    </source>
</evidence>
<dbReference type="GO" id="GO:0003700">
    <property type="term" value="F:DNA-binding transcription factor activity"/>
    <property type="evidence" value="ECO:0007669"/>
    <property type="project" value="InterPro"/>
</dbReference>
<dbReference type="PROSITE" id="PS50937">
    <property type="entry name" value="HTH_MERR_2"/>
    <property type="match status" value="1"/>
</dbReference>
<dbReference type="RefSeq" id="WP_054761987.1">
    <property type="nucleotide sequence ID" value="NZ_AYYR01000023.1"/>
</dbReference>
<dbReference type="GO" id="GO:0003677">
    <property type="term" value="F:DNA binding"/>
    <property type="evidence" value="ECO:0007669"/>
    <property type="project" value="UniProtKB-KW"/>
</dbReference>
<dbReference type="SUPFAM" id="SSF46955">
    <property type="entry name" value="Putative DNA-binding domain"/>
    <property type="match status" value="1"/>
</dbReference>
<name>A0A0R2BKT6_SECCO</name>
<dbReference type="SMART" id="SM00422">
    <property type="entry name" value="HTH_MERR"/>
    <property type="match status" value="1"/>
</dbReference>
<dbReference type="PANTHER" id="PTHR30204:SF98">
    <property type="entry name" value="HTH-TYPE TRANSCRIPTIONAL REGULATOR ADHR"/>
    <property type="match status" value="1"/>
</dbReference>
<proteinExistence type="predicted"/>
<comment type="caution">
    <text evidence="4">The sequence shown here is derived from an EMBL/GenBank/DDBJ whole genome shotgun (WGS) entry which is preliminary data.</text>
</comment>
<dbReference type="STRING" id="33960.TY91_04385"/>
<organism evidence="4 5">
    <name type="scientific">Secundilactobacillus collinoides DSM 20515 = JCM 1123</name>
    <dbReference type="NCBI Taxonomy" id="1423733"/>
    <lineage>
        <taxon>Bacteria</taxon>
        <taxon>Bacillati</taxon>
        <taxon>Bacillota</taxon>
        <taxon>Bacilli</taxon>
        <taxon>Lactobacillales</taxon>
        <taxon>Lactobacillaceae</taxon>
        <taxon>Secundilactobacillus</taxon>
    </lineage>
</organism>
<dbReference type="InterPro" id="IPR047057">
    <property type="entry name" value="MerR_fam"/>
</dbReference>
<keyword evidence="1" id="KW-0238">DNA-binding</keyword>
<accession>A0A0R2BKT6</accession>
<reference evidence="4 5" key="1">
    <citation type="journal article" date="2015" name="Genome Announc.">
        <title>Expanding the biotechnology potential of lactobacilli through comparative genomics of 213 strains and associated genera.</title>
        <authorList>
            <person name="Sun Z."/>
            <person name="Harris H.M."/>
            <person name="McCann A."/>
            <person name="Guo C."/>
            <person name="Argimon S."/>
            <person name="Zhang W."/>
            <person name="Yang X."/>
            <person name="Jeffery I.B."/>
            <person name="Cooney J.C."/>
            <person name="Kagawa T.F."/>
            <person name="Liu W."/>
            <person name="Song Y."/>
            <person name="Salvetti E."/>
            <person name="Wrobel A."/>
            <person name="Rasinkangas P."/>
            <person name="Parkhill J."/>
            <person name="Rea M.C."/>
            <person name="O'Sullivan O."/>
            <person name="Ritari J."/>
            <person name="Douillard F.P."/>
            <person name="Paul Ross R."/>
            <person name="Yang R."/>
            <person name="Briner A.E."/>
            <person name="Felis G.E."/>
            <person name="de Vos W.M."/>
            <person name="Barrangou R."/>
            <person name="Klaenhammer T.R."/>
            <person name="Caufield P.W."/>
            <person name="Cui Y."/>
            <person name="Zhang H."/>
            <person name="O'Toole P.W."/>
        </authorList>
    </citation>
    <scope>NUCLEOTIDE SEQUENCE [LARGE SCALE GENOMIC DNA]</scope>
    <source>
        <strain evidence="4 5">DSM 20515</strain>
    </source>
</reference>
<evidence type="ECO:0000313" key="4">
    <source>
        <dbReference type="EMBL" id="KRM76635.1"/>
    </source>
</evidence>
<feature type="coiled-coil region" evidence="2">
    <location>
        <begin position="85"/>
        <end position="119"/>
    </location>
</feature>
<dbReference type="EMBL" id="AYYR01000023">
    <property type="protein sequence ID" value="KRM76635.1"/>
    <property type="molecule type" value="Genomic_DNA"/>
</dbReference>
<sequence length="138" mass="16272">MAETIYKIGAFSKKVGLPNSTLRYYEDEGLIKPHYDGNGQRFYTDQDIKWIGFILHLKGTGMRMGELKDYVTWRAQGDATIPQRVELLDRVKRNAEDEIKELEANLEIVRHKIDWYQGKLDASIDEDEDFDHYLQRFQ</sequence>
<dbReference type="CDD" id="cd01109">
    <property type="entry name" value="HTH_YyaN"/>
    <property type="match status" value="1"/>
</dbReference>
<dbReference type="AlphaFoldDB" id="A0A0R2BKT6"/>
<dbReference type="Gene3D" id="1.10.1660.10">
    <property type="match status" value="1"/>
</dbReference>
<evidence type="ECO:0000256" key="2">
    <source>
        <dbReference type="SAM" id="Coils"/>
    </source>
</evidence>
<dbReference type="PANTHER" id="PTHR30204">
    <property type="entry name" value="REDOX-CYCLING DRUG-SENSING TRANSCRIPTIONAL ACTIVATOR SOXR"/>
    <property type="match status" value="1"/>
</dbReference>
<protein>
    <submittedName>
        <fullName evidence="4">MerR regulatory family protein</fullName>
    </submittedName>
</protein>
<evidence type="ECO:0000313" key="5">
    <source>
        <dbReference type="Proteomes" id="UP000051845"/>
    </source>
</evidence>
<feature type="domain" description="HTH merR-type" evidence="3">
    <location>
        <begin position="5"/>
        <end position="73"/>
    </location>
</feature>
<dbReference type="InterPro" id="IPR000551">
    <property type="entry name" value="MerR-type_HTH_dom"/>
</dbReference>
<dbReference type="Pfam" id="PF13411">
    <property type="entry name" value="MerR_1"/>
    <property type="match status" value="1"/>
</dbReference>
<evidence type="ECO:0000259" key="3">
    <source>
        <dbReference type="PROSITE" id="PS50937"/>
    </source>
</evidence>